<dbReference type="GO" id="GO:0050650">
    <property type="term" value="P:chondroitin sulfate proteoglycan biosynthetic process"/>
    <property type="evidence" value="ECO:0007669"/>
    <property type="project" value="TreeGrafter"/>
</dbReference>
<evidence type="ECO:0000256" key="11">
    <source>
        <dbReference type="PIRSR" id="PIRSR605027-1"/>
    </source>
</evidence>
<comment type="caution">
    <text evidence="13">The sequence shown here is derived from an EMBL/GenBank/DDBJ whole genome shotgun (WGS) entry which is preliminary data.</text>
</comment>
<dbReference type="InterPro" id="IPR005027">
    <property type="entry name" value="Glyco_trans_43"/>
</dbReference>
<dbReference type="InterPro" id="IPR029044">
    <property type="entry name" value="Nucleotide-diphossugar_trans"/>
</dbReference>
<comment type="subcellular location">
    <subcellularLocation>
        <location evidence="12">Golgi apparatus membrane</location>
        <topology evidence="12">Single-pass type II membrane protein</topology>
    </subcellularLocation>
    <subcellularLocation>
        <location evidence="1">Membrane</location>
        <topology evidence="1">Single-pass type II membrane protein</topology>
    </subcellularLocation>
</comment>
<comment type="cofactor">
    <cofactor evidence="12">
        <name>Mn(2+)</name>
        <dbReference type="ChEBI" id="CHEBI:29035"/>
    </cofactor>
</comment>
<keyword evidence="12" id="KW-0333">Golgi apparatus</keyword>
<dbReference type="UniPathway" id="UPA00378"/>
<evidence type="ECO:0000256" key="4">
    <source>
        <dbReference type="ARBA" id="ARBA00022679"/>
    </source>
</evidence>
<evidence type="ECO:0000256" key="8">
    <source>
        <dbReference type="ARBA" id="ARBA00023136"/>
    </source>
</evidence>
<dbReference type="OrthoDB" id="675023at2759"/>
<comment type="pathway">
    <text evidence="12">Protein modification; protein glycosylation.</text>
</comment>
<evidence type="ECO:0000256" key="2">
    <source>
        <dbReference type="ARBA" id="ARBA00007706"/>
    </source>
</evidence>
<dbReference type="GO" id="GO:0046872">
    <property type="term" value="F:metal ion binding"/>
    <property type="evidence" value="ECO:0007669"/>
    <property type="project" value="UniProtKB-KW"/>
</dbReference>
<evidence type="ECO:0000256" key="10">
    <source>
        <dbReference type="ARBA" id="ARBA00047979"/>
    </source>
</evidence>
<evidence type="ECO:0000256" key="5">
    <source>
        <dbReference type="ARBA" id="ARBA00022692"/>
    </source>
</evidence>
<dbReference type="GO" id="GO:0005975">
    <property type="term" value="P:carbohydrate metabolic process"/>
    <property type="evidence" value="ECO:0007669"/>
    <property type="project" value="TreeGrafter"/>
</dbReference>
<evidence type="ECO:0000256" key="3">
    <source>
        <dbReference type="ARBA" id="ARBA00012641"/>
    </source>
</evidence>
<proteinExistence type="inferred from homology"/>
<evidence type="ECO:0000313" key="14">
    <source>
        <dbReference type="Proteomes" id="UP000580250"/>
    </source>
</evidence>
<keyword evidence="12" id="KW-0479">Metal-binding</keyword>
<evidence type="ECO:0000256" key="7">
    <source>
        <dbReference type="ARBA" id="ARBA00022989"/>
    </source>
</evidence>
<keyword evidence="5" id="KW-0812">Transmembrane</keyword>
<dbReference type="PANTHER" id="PTHR10896:SF65">
    <property type="entry name" value="GALACTOSYLGALACTOSYLXYLOSYLPROTEIN 3-BETA-GLUCURONOSYLTRANSFERASE 3"/>
    <property type="match status" value="1"/>
</dbReference>
<evidence type="ECO:0000256" key="6">
    <source>
        <dbReference type="ARBA" id="ARBA00022968"/>
    </source>
</evidence>
<comment type="catalytic activity">
    <reaction evidence="10 12">
        <text>3-O-(beta-D-galactosyl-(1-&gt;3)-beta-D-galactosyl-(1-&gt;4)-beta-D-xylosyl)-L-seryl-[protein] + UDP-alpha-D-glucuronate = 3-O-(beta-D-GlcA-(1-&gt;3)-beta-D-Gal-(1-&gt;3)-beta-D-Gal-(1-&gt;4)-beta-D-Xyl)-L-seryl-[protein] + UDP + H(+)</text>
        <dbReference type="Rhea" id="RHEA:24168"/>
        <dbReference type="Rhea" id="RHEA-COMP:12571"/>
        <dbReference type="Rhea" id="RHEA-COMP:12573"/>
        <dbReference type="ChEBI" id="CHEBI:15378"/>
        <dbReference type="ChEBI" id="CHEBI:58052"/>
        <dbReference type="ChEBI" id="CHEBI:58223"/>
        <dbReference type="ChEBI" id="CHEBI:132090"/>
        <dbReference type="ChEBI" id="CHEBI:132093"/>
        <dbReference type="EC" id="2.4.1.135"/>
    </reaction>
</comment>
<dbReference type="GO" id="GO:0000139">
    <property type="term" value="C:Golgi membrane"/>
    <property type="evidence" value="ECO:0007669"/>
    <property type="project" value="UniProtKB-SubCell"/>
</dbReference>
<dbReference type="Gene3D" id="3.90.550.10">
    <property type="entry name" value="Spore Coat Polysaccharide Biosynthesis Protein SpsA, Chain A"/>
    <property type="match status" value="1"/>
</dbReference>
<sequence>MKNTVNGFNSRWKPERPFPMDMAGFAINISLIHEHSTSLFSYKSPRGFMESHFLQSLDIKREDLEPLAMHCTKVFVWHTRYRNLL</sequence>
<evidence type="ECO:0000256" key="12">
    <source>
        <dbReference type="RuleBase" id="RU363127"/>
    </source>
</evidence>
<feature type="active site" description="Proton donor/acceptor" evidence="11">
    <location>
        <position position="50"/>
    </location>
</feature>
<evidence type="ECO:0000256" key="1">
    <source>
        <dbReference type="ARBA" id="ARBA00004606"/>
    </source>
</evidence>
<keyword evidence="4 12" id="KW-0808">Transferase</keyword>
<evidence type="ECO:0000256" key="9">
    <source>
        <dbReference type="ARBA" id="ARBA00023180"/>
    </source>
</evidence>
<accession>A0A6V7VN62</accession>
<keyword evidence="8" id="KW-0472">Membrane</keyword>
<keyword evidence="6 12" id="KW-0735">Signal-anchor</keyword>
<organism evidence="13 14">
    <name type="scientific">Meloidogyne enterolobii</name>
    <name type="common">Root-knot nematode worm</name>
    <name type="synonym">Meloidogyne mayaguensis</name>
    <dbReference type="NCBI Taxonomy" id="390850"/>
    <lineage>
        <taxon>Eukaryota</taxon>
        <taxon>Metazoa</taxon>
        <taxon>Ecdysozoa</taxon>
        <taxon>Nematoda</taxon>
        <taxon>Chromadorea</taxon>
        <taxon>Rhabditida</taxon>
        <taxon>Tylenchina</taxon>
        <taxon>Tylenchomorpha</taxon>
        <taxon>Tylenchoidea</taxon>
        <taxon>Meloidogynidae</taxon>
        <taxon>Meloidogyninae</taxon>
        <taxon>Meloidogyne</taxon>
    </lineage>
</organism>
<reference evidence="13 14" key="1">
    <citation type="submission" date="2020-08" db="EMBL/GenBank/DDBJ databases">
        <authorList>
            <person name="Koutsovoulos G."/>
            <person name="Danchin GJ E."/>
        </authorList>
    </citation>
    <scope>NUCLEOTIDE SEQUENCE [LARGE SCALE GENOMIC DNA]</scope>
</reference>
<name>A0A6V7VN62_MELEN</name>
<protein>
    <recommendedName>
        <fullName evidence="3 12">Galactosylgalactosylxylosylprotein 3-beta-glucuronosyltransferase</fullName>
        <ecNumber evidence="3 12">2.4.1.135</ecNumber>
    </recommendedName>
</protein>
<evidence type="ECO:0000313" key="13">
    <source>
        <dbReference type="EMBL" id="CAD2176430.1"/>
    </source>
</evidence>
<dbReference type="Proteomes" id="UP000580250">
    <property type="component" value="Unassembled WGS sequence"/>
</dbReference>
<keyword evidence="12" id="KW-0464">Manganese</keyword>
<dbReference type="AlphaFoldDB" id="A0A6V7VN62"/>
<keyword evidence="9" id="KW-0325">Glycoprotein</keyword>
<gene>
    <name evidence="13" type="ORF">MENT_LOCUS28242</name>
</gene>
<dbReference type="GO" id="GO:0015018">
    <property type="term" value="F:galactosylgalactosylxylosylprotein 3-beta-glucuronosyltransferase activity"/>
    <property type="evidence" value="ECO:0007669"/>
    <property type="project" value="UniProtKB-UniRule"/>
</dbReference>
<dbReference type="EMBL" id="CAJEWN010000276">
    <property type="protein sequence ID" value="CAD2176430.1"/>
    <property type="molecule type" value="Genomic_DNA"/>
</dbReference>
<dbReference type="SUPFAM" id="SSF53448">
    <property type="entry name" value="Nucleotide-diphospho-sugar transferases"/>
    <property type="match status" value="1"/>
</dbReference>
<dbReference type="PANTHER" id="PTHR10896">
    <property type="entry name" value="GALACTOSYLGALACTOSYLXYLOSYLPROTEIN 3-BETA-GLUCURONOSYLTRANSFERASE BETA-1,3-GLUCURONYLTRANSFERASE"/>
    <property type="match status" value="1"/>
</dbReference>
<comment type="similarity">
    <text evidence="2 12">Belongs to the glycosyltransferase 43 family.</text>
</comment>
<dbReference type="EC" id="2.4.1.135" evidence="3 12"/>
<keyword evidence="7" id="KW-1133">Transmembrane helix</keyword>
<dbReference type="Pfam" id="PF03360">
    <property type="entry name" value="Glyco_transf_43"/>
    <property type="match status" value="1"/>
</dbReference>